<accession>A0AAC9JEH2</accession>
<keyword evidence="2" id="KW-0614">Plasmid</keyword>
<dbReference type="EMBL" id="CP018025">
    <property type="protein sequence ID" value="APD92305.1"/>
    <property type="molecule type" value="Genomic_DNA"/>
</dbReference>
<protein>
    <submittedName>
        <fullName evidence="2">Uncharacterized protein</fullName>
    </submittedName>
</protein>
<keyword evidence="1" id="KW-0732">Signal</keyword>
<evidence type="ECO:0000313" key="3">
    <source>
        <dbReference type="Proteomes" id="UP000182101"/>
    </source>
</evidence>
<reference evidence="2 3" key="1">
    <citation type="submission" date="2016-11" db="EMBL/GenBank/DDBJ databases">
        <title>Networking in microbes: conjugative elements and plasmids in the genus Alteromonas.</title>
        <authorList>
            <person name="Lopez-Perez M."/>
            <person name="Ramon-Marco N."/>
            <person name="Rodriguez-Valera F."/>
        </authorList>
    </citation>
    <scope>NUCLEOTIDE SEQUENCE [LARGE SCALE GENOMIC DNA]</scope>
    <source>
        <strain evidence="2 3">CP48</strain>
        <plasmid evidence="3">pamcp48-600</plasmid>
    </source>
</reference>
<dbReference type="AlphaFoldDB" id="A0AAC9JEH2"/>
<gene>
    <name evidence="2" type="ORF">BM524_20580</name>
</gene>
<feature type="chain" id="PRO_5042191983" evidence="1">
    <location>
        <begin position="27"/>
        <end position="132"/>
    </location>
</feature>
<evidence type="ECO:0000313" key="2">
    <source>
        <dbReference type="EMBL" id="APD92305.1"/>
    </source>
</evidence>
<proteinExistence type="predicted"/>
<feature type="signal peptide" evidence="1">
    <location>
        <begin position="1"/>
        <end position="26"/>
    </location>
</feature>
<evidence type="ECO:0000256" key="1">
    <source>
        <dbReference type="SAM" id="SignalP"/>
    </source>
</evidence>
<name>A0AAC9JEH2_9ALTE</name>
<sequence length="132" mass="15217">MNKNIKAYLLFYLTAMLIGTSSPAVAASREGTPVCRGNVCAYFSFGADGGSTIRLKNLTQRNQLCFLTANGRKTFFQIESERGPFRAGPHMEYHMYSWQCVNADVRPSWYKYKELPPLGQQKIIRRHYYNQY</sequence>
<dbReference type="Proteomes" id="UP000182101">
    <property type="component" value="Plasmid pAMCP48-600"/>
</dbReference>
<geneLocation type="plasmid" evidence="3">
    <name>pamcp48-600</name>
</geneLocation>
<organism evidence="2 3">
    <name type="scientific">Alteromonas mediterranea</name>
    <dbReference type="NCBI Taxonomy" id="314275"/>
    <lineage>
        <taxon>Bacteria</taxon>
        <taxon>Pseudomonadati</taxon>
        <taxon>Pseudomonadota</taxon>
        <taxon>Gammaproteobacteria</taxon>
        <taxon>Alteromonadales</taxon>
        <taxon>Alteromonadaceae</taxon>
        <taxon>Alteromonas/Salinimonas group</taxon>
        <taxon>Alteromonas</taxon>
    </lineage>
</organism>